<proteinExistence type="predicted"/>
<dbReference type="AlphaFoldDB" id="A0A822YQ26"/>
<comment type="caution">
    <text evidence="1">The sequence shown here is derived from an EMBL/GenBank/DDBJ whole genome shotgun (WGS) entry which is preliminary data.</text>
</comment>
<organism evidence="1 2">
    <name type="scientific">Nelumbo nucifera</name>
    <name type="common">Sacred lotus</name>
    <dbReference type="NCBI Taxonomy" id="4432"/>
    <lineage>
        <taxon>Eukaryota</taxon>
        <taxon>Viridiplantae</taxon>
        <taxon>Streptophyta</taxon>
        <taxon>Embryophyta</taxon>
        <taxon>Tracheophyta</taxon>
        <taxon>Spermatophyta</taxon>
        <taxon>Magnoliopsida</taxon>
        <taxon>Proteales</taxon>
        <taxon>Nelumbonaceae</taxon>
        <taxon>Nelumbo</taxon>
    </lineage>
</organism>
<name>A0A822YQ26_NELNU</name>
<keyword evidence="2" id="KW-1185">Reference proteome</keyword>
<reference evidence="1 2" key="1">
    <citation type="journal article" date="2020" name="Mol. Biol. Evol.">
        <title>Distinct Expression and Methylation Patterns for Genes with Different Fates following a Single Whole-Genome Duplication in Flowering Plants.</title>
        <authorList>
            <person name="Shi T."/>
            <person name="Rahmani R.S."/>
            <person name="Gugger P.F."/>
            <person name="Wang M."/>
            <person name="Li H."/>
            <person name="Zhang Y."/>
            <person name="Li Z."/>
            <person name="Wang Q."/>
            <person name="Van de Peer Y."/>
            <person name="Marchal K."/>
            <person name="Chen J."/>
        </authorList>
    </citation>
    <scope>NUCLEOTIDE SEQUENCE [LARGE SCALE GENOMIC DNA]</scope>
    <source>
        <tissue evidence="1">Leaf</tissue>
    </source>
</reference>
<evidence type="ECO:0000313" key="2">
    <source>
        <dbReference type="Proteomes" id="UP000607653"/>
    </source>
</evidence>
<evidence type="ECO:0000313" key="1">
    <source>
        <dbReference type="EMBL" id="DAD33125.1"/>
    </source>
</evidence>
<gene>
    <name evidence="1" type="ORF">HUJ06_011976</name>
</gene>
<dbReference type="Proteomes" id="UP000607653">
    <property type="component" value="Unassembled WGS sequence"/>
</dbReference>
<accession>A0A822YQ26</accession>
<dbReference type="EMBL" id="DUZY01000003">
    <property type="protein sequence ID" value="DAD33125.1"/>
    <property type="molecule type" value="Genomic_DNA"/>
</dbReference>
<sequence length="89" mass="10590">MYYPIATTIHTYGHKLENRAIAARERPPPSRKAIVVFWGKYNIHVNVCIYRRELYSSVYVPNFLVFEIYSLGIKIFNQHIQNNDDHHKI</sequence>
<protein>
    <submittedName>
        <fullName evidence="1">Uncharacterized protein</fullName>
    </submittedName>
</protein>